<comment type="caution">
    <text evidence="5">The sequence shown here is derived from an EMBL/GenBank/DDBJ whole genome shotgun (WGS) entry which is preliminary data.</text>
</comment>
<evidence type="ECO:0000313" key="5">
    <source>
        <dbReference type="EMBL" id="NGZ88140.1"/>
    </source>
</evidence>
<dbReference type="PRINTS" id="PR00412">
    <property type="entry name" value="EPOXHYDRLASE"/>
</dbReference>
<dbReference type="PANTHER" id="PTHR21661:SF35">
    <property type="entry name" value="EPOXIDE HYDROLASE"/>
    <property type="match status" value="1"/>
</dbReference>
<keyword evidence="2" id="KW-0058">Aromatic hydrocarbons catabolism</keyword>
<sequence>MDQFPIPDASRRSALRGMAAAAAAGGLASLLPASAAARVEVAKIAFERPATRAGVHPFKVALPQAALDDLKLRLSMVRWPDQETVTDWSQGLPLQRLQALVEYWQHGYDWRRAEASLNALPQFKTNIDGLEIHFLHVRSKHPNALPILLTHGWPGSIFEFMKVIGPLVDPTAHGGKAEDAFNVVIPSLPGYGFSAKPQAAGWGLPRIARAWSTLMDRLGYHKWVAQGGDWGAGVTTWMAKQHAIGLAAVHLNLPILFPPPLDGAPDQQEQAAIDQLTAFNNAKSGYAKLQGTRPQTIGYALADSPVAQAAWIYEKLGAWSDSGNDPESVLSRDEILDNITLYWLTGSGASSARLYAESFSTDFSTQKLDLPVAVSIFPGELYRPPRKWGERVYSKLYYWNEAARGGHFAAFEQPQLFTTELRRAFATIR</sequence>
<evidence type="ECO:0000256" key="1">
    <source>
        <dbReference type="ARBA" id="ARBA00010088"/>
    </source>
</evidence>
<keyword evidence="6" id="KW-1185">Reference proteome</keyword>
<dbReference type="PANTHER" id="PTHR21661">
    <property type="entry name" value="EPOXIDE HYDROLASE 1-RELATED"/>
    <property type="match status" value="1"/>
</dbReference>
<dbReference type="RefSeq" id="WP_166108254.1">
    <property type="nucleotide sequence ID" value="NZ_JAADJT010000017.1"/>
</dbReference>
<name>A0ABX0FUT5_9BURK</name>
<dbReference type="EMBL" id="JAADJT010000017">
    <property type="protein sequence ID" value="NGZ88140.1"/>
    <property type="molecule type" value="Genomic_DNA"/>
</dbReference>
<keyword evidence="3 5" id="KW-0378">Hydrolase</keyword>
<protein>
    <submittedName>
        <fullName evidence="5">Epoxide hydrolase</fullName>
    </submittedName>
</protein>
<organism evidence="5 6">
    <name type="scientific">Duganella aceris</name>
    <dbReference type="NCBI Taxonomy" id="2703883"/>
    <lineage>
        <taxon>Bacteria</taxon>
        <taxon>Pseudomonadati</taxon>
        <taxon>Pseudomonadota</taxon>
        <taxon>Betaproteobacteria</taxon>
        <taxon>Burkholderiales</taxon>
        <taxon>Oxalobacteraceae</taxon>
        <taxon>Telluria group</taxon>
        <taxon>Duganella</taxon>
    </lineage>
</organism>
<feature type="domain" description="Epoxide hydrolase N-terminal" evidence="4">
    <location>
        <begin position="55"/>
        <end position="160"/>
    </location>
</feature>
<dbReference type="Pfam" id="PF06441">
    <property type="entry name" value="EHN"/>
    <property type="match status" value="1"/>
</dbReference>
<reference evidence="6" key="2">
    <citation type="submission" date="2023-07" db="EMBL/GenBank/DDBJ databases">
        <title>Duganella aceri sp. nov., isolated from tree sap.</title>
        <authorList>
            <person name="Kim I.S."/>
        </authorList>
    </citation>
    <scope>NUCLEOTIDE SEQUENCE [LARGE SCALE GENOMIC DNA]</scope>
    <source>
        <strain evidence="6">SAP-35</strain>
    </source>
</reference>
<reference evidence="5 6" key="1">
    <citation type="submission" date="2020-01" db="EMBL/GenBank/DDBJ databases">
        <authorList>
            <person name="Lee S.D."/>
        </authorList>
    </citation>
    <scope>NUCLEOTIDE SEQUENCE [LARGE SCALE GENOMIC DNA]</scope>
    <source>
        <strain evidence="5 6">SAP-35</strain>
    </source>
</reference>
<accession>A0ABX0FUT5</accession>
<dbReference type="InterPro" id="IPR016292">
    <property type="entry name" value="Epoxide_hydrolase"/>
</dbReference>
<dbReference type="PIRSF" id="PIRSF001112">
    <property type="entry name" value="Epoxide_hydrolase"/>
    <property type="match status" value="1"/>
</dbReference>
<dbReference type="Gene3D" id="3.40.50.1820">
    <property type="entry name" value="alpha/beta hydrolase"/>
    <property type="match status" value="1"/>
</dbReference>
<comment type="similarity">
    <text evidence="1">Belongs to the peptidase S33 family.</text>
</comment>
<dbReference type="InterPro" id="IPR010497">
    <property type="entry name" value="Epoxide_hydro_N"/>
</dbReference>
<dbReference type="Proteomes" id="UP000666369">
    <property type="component" value="Unassembled WGS sequence"/>
</dbReference>
<dbReference type="PROSITE" id="PS51318">
    <property type="entry name" value="TAT"/>
    <property type="match status" value="1"/>
</dbReference>
<gene>
    <name evidence="5" type="ORF">GW587_28270</name>
</gene>
<dbReference type="GO" id="GO:0016787">
    <property type="term" value="F:hydrolase activity"/>
    <property type="evidence" value="ECO:0007669"/>
    <property type="project" value="UniProtKB-KW"/>
</dbReference>
<dbReference type="InterPro" id="IPR029058">
    <property type="entry name" value="AB_hydrolase_fold"/>
</dbReference>
<dbReference type="SUPFAM" id="SSF53474">
    <property type="entry name" value="alpha/beta-Hydrolases"/>
    <property type="match status" value="1"/>
</dbReference>
<evidence type="ECO:0000256" key="2">
    <source>
        <dbReference type="ARBA" id="ARBA00022797"/>
    </source>
</evidence>
<evidence type="ECO:0000313" key="6">
    <source>
        <dbReference type="Proteomes" id="UP000666369"/>
    </source>
</evidence>
<dbReference type="InterPro" id="IPR006311">
    <property type="entry name" value="TAT_signal"/>
</dbReference>
<evidence type="ECO:0000256" key="3">
    <source>
        <dbReference type="ARBA" id="ARBA00022801"/>
    </source>
</evidence>
<proteinExistence type="inferred from homology"/>
<evidence type="ECO:0000259" key="4">
    <source>
        <dbReference type="Pfam" id="PF06441"/>
    </source>
</evidence>
<dbReference type="InterPro" id="IPR000639">
    <property type="entry name" value="Epox_hydrolase-like"/>
</dbReference>